<sequence>MATSSGDSEYIQNLGDSASELFSFHYPDSELHWPLPEENGTRSEGTVWIDDLDQQLCPYTRPELPPLYNGIEHISAEGFTPWNPRSSISYLTGPSGFAAQGVYDVSSFGLQEGGISNSRQPWSGDQAFDVTAEAFDVTAEAFDATAETFDVTAEAFDATAEAFDVTAETFDFTGTAYDITGDLHLLRTPHDGNFDKVSTASTRYFDYPEGQASHSQYQKEKSE</sequence>
<dbReference type="EMBL" id="LJBN01000120">
    <property type="protein sequence ID" value="OOQ88198.1"/>
    <property type="molecule type" value="Genomic_DNA"/>
</dbReference>
<organism evidence="1 2">
    <name type="scientific">Penicillium brasilianum</name>
    <dbReference type="NCBI Taxonomy" id="104259"/>
    <lineage>
        <taxon>Eukaryota</taxon>
        <taxon>Fungi</taxon>
        <taxon>Dikarya</taxon>
        <taxon>Ascomycota</taxon>
        <taxon>Pezizomycotina</taxon>
        <taxon>Eurotiomycetes</taxon>
        <taxon>Eurotiomycetidae</taxon>
        <taxon>Eurotiales</taxon>
        <taxon>Aspergillaceae</taxon>
        <taxon>Penicillium</taxon>
    </lineage>
</organism>
<name>A0A1S9RT67_PENBI</name>
<proteinExistence type="predicted"/>
<comment type="caution">
    <text evidence="1">The sequence shown here is derived from an EMBL/GenBank/DDBJ whole genome shotgun (WGS) entry which is preliminary data.</text>
</comment>
<dbReference type="AlphaFoldDB" id="A0A1S9RT67"/>
<reference evidence="2" key="1">
    <citation type="submission" date="2015-09" db="EMBL/GenBank/DDBJ databases">
        <authorList>
            <person name="Fill T.P."/>
            <person name="Baretta J.F."/>
            <person name="de Almeida L.G."/>
            <person name="Rocha M."/>
            <person name="de Souza D.H."/>
            <person name="Malavazi I."/>
            <person name="Cerdeira L.T."/>
            <person name="Hong H."/>
            <person name="Samborskyy M."/>
            <person name="de Vasconcelos A.T."/>
            <person name="Leadlay P."/>
            <person name="Rodrigues-Filho E."/>
        </authorList>
    </citation>
    <scope>NUCLEOTIDE SEQUENCE [LARGE SCALE GENOMIC DNA]</scope>
    <source>
        <strain evidence="2">LaBioMMi 136</strain>
    </source>
</reference>
<protein>
    <submittedName>
        <fullName evidence="1">Uncharacterized protein</fullName>
    </submittedName>
</protein>
<accession>A0A1S9RT67</accession>
<evidence type="ECO:0000313" key="2">
    <source>
        <dbReference type="Proteomes" id="UP000190744"/>
    </source>
</evidence>
<evidence type="ECO:0000313" key="1">
    <source>
        <dbReference type="EMBL" id="OOQ88198.1"/>
    </source>
</evidence>
<gene>
    <name evidence="1" type="ORF">PEBR_14253</name>
</gene>
<dbReference type="Proteomes" id="UP000190744">
    <property type="component" value="Unassembled WGS sequence"/>
</dbReference>